<accession>A0A2P2BZ40</accession>
<evidence type="ECO:0000313" key="1">
    <source>
        <dbReference type="EMBL" id="CUR55030.1"/>
    </source>
</evidence>
<sequence>MRHVLSEPKPGSVVRLRAGDWLEVRLTHTEADADWQVVDQPGCLFPVAEAMTDRPSVLPPGPRRQSLGFLAFGAPGQPAQPLRLALVDRRRPGRGEVCEVSVLVS</sequence>
<dbReference type="EMBL" id="CZKA01000015">
    <property type="protein sequence ID" value="CUR55030.1"/>
    <property type="molecule type" value="Genomic_DNA"/>
</dbReference>
<name>A0A2P2BZ40_9ZZZZ</name>
<reference evidence="1" key="1">
    <citation type="submission" date="2015-08" db="EMBL/GenBank/DDBJ databases">
        <authorList>
            <person name="Babu N.S."/>
            <person name="Beckwith C.J."/>
            <person name="Beseler K.G."/>
            <person name="Brison A."/>
            <person name="Carone J.V."/>
            <person name="Caskin T.P."/>
            <person name="Diamond M."/>
            <person name="Durham M.E."/>
            <person name="Foxe J.M."/>
            <person name="Go M."/>
            <person name="Henderson B.A."/>
            <person name="Jones I.B."/>
            <person name="McGettigan J.A."/>
            <person name="Micheletti S.J."/>
            <person name="Nasrallah M.E."/>
            <person name="Ortiz D."/>
            <person name="Piller C.R."/>
            <person name="Privatt S.R."/>
            <person name="Schneider S.L."/>
            <person name="Sharp S."/>
            <person name="Smith T.C."/>
            <person name="Stanton J.D."/>
            <person name="Ullery H.E."/>
            <person name="Wilson R.J."/>
            <person name="Serrano M.G."/>
            <person name="Buck G."/>
            <person name="Lee V."/>
            <person name="Wang Y."/>
            <person name="Carvalho R."/>
            <person name="Voegtly L."/>
            <person name="Shi R."/>
            <person name="Duckworth R."/>
            <person name="Johnson A."/>
            <person name="Loviza R."/>
            <person name="Walstead R."/>
            <person name="Shah Z."/>
            <person name="Kiflezghi M."/>
            <person name="Wade K."/>
            <person name="Ball S.L."/>
            <person name="Bradley K.W."/>
            <person name="Asai D.J."/>
            <person name="Bowman C.A."/>
            <person name="Russell D.A."/>
            <person name="Pope W.H."/>
            <person name="Jacobs-Sera D."/>
            <person name="Hendrix R.W."/>
            <person name="Hatfull G.F."/>
        </authorList>
    </citation>
    <scope>NUCLEOTIDE SEQUENCE</scope>
</reference>
<dbReference type="AlphaFoldDB" id="A0A2P2BZ40"/>
<gene>
    <name evidence="1" type="ORF">NOCA2220221</name>
</gene>
<organism evidence="1">
    <name type="scientific">metagenome</name>
    <dbReference type="NCBI Taxonomy" id="256318"/>
    <lineage>
        <taxon>unclassified sequences</taxon>
        <taxon>metagenomes</taxon>
    </lineage>
</organism>
<proteinExistence type="predicted"/>
<evidence type="ECO:0008006" key="2">
    <source>
        <dbReference type="Google" id="ProtNLM"/>
    </source>
</evidence>
<protein>
    <recommendedName>
        <fullName evidence="2">Proteinase inhibitor I42 chagasin domain-containing protein</fullName>
    </recommendedName>
</protein>